<dbReference type="SUPFAM" id="SSF53756">
    <property type="entry name" value="UDP-Glycosyltransferase/glycogen phosphorylase"/>
    <property type="match status" value="1"/>
</dbReference>
<evidence type="ECO:0008006" key="3">
    <source>
        <dbReference type="Google" id="ProtNLM"/>
    </source>
</evidence>
<organism evidence="1 2">
    <name type="scientific">Candidatus Sungiibacteriota bacterium</name>
    <dbReference type="NCBI Taxonomy" id="2750080"/>
    <lineage>
        <taxon>Bacteria</taxon>
        <taxon>Candidatus Sungiibacteriota</taxon>
    </lineage>
</organism>
<protein>
    <recommendedName>
        <fullName evidence="3">UDP-N-acetylglucosamine 2-epimerase domain-containing protein</fullName>
    </recommendedName>
</protein>
<proteinExistence type="predicted"/>
<dbReference type="Proteomes" id="UP000808388">
    <property type="component" value="Unassembled WGS sequence"/>
</dbReference>
<dbReference type="EMBL" id="JACQCQ010000002">
    <property type="protein sequence ID" value="MBI3627222.1"/>
    <property type="molecule type" value="Genomic_DNA"/>
</dbReference>
<dbReference type="AlphaFoldDB" id="A0A9D6LR82"/>
<evidence type="ECO:0000313" key="2">
    <source>
        <dbReference type="Proteomes" id="UP000808388"/>
    </source>
</evidence>
<gene>
    <name evidence="1" type="ORF">HY220_00520</name>
</gene>
<evidence type="ECO:0000313" key="1">
    <source>
        <dbReference type="EMBL" id="MBI3627222.1"/>
    </source>
</evidence>
<accession>A0A9D6LR82</accession>
<comment type="caution">
    <text evidence="1">The sequence shown here is derived from an EMBL/GenBank/DDBJ whole genome shotgun (WGS) entry which is preliminary data.</text>
</comment>
<name>A0A9D6LR82_9BACT</name>
<reference evidence="1" key="1">
    <citation type="submission" date="2020-07" db="EMBL/GenBank/DDBJ databases">
        <title>Huge and variable diversity of episymbiotic CPR bacteria and DPANN archaea in groundwater ecosystems.</title>
        <authorList>
            <person name="He C.Y."/>
            <person name="Keren R."/>
            <person name="Whittaker M."/>
            <person name="Farag I.F."/>
            <person name="Doudna J."/>
            <person name="Cate J.H.D."/>
            <person name="Banfield J.F."/>
        </authorList>
    </citation>
    <scope>NUCLEOTIDE SEQUENCE</scope>
    <source>
        <strain evidence="1">NC_groundwater_972_Pr1_S-0.2um_49_27</strain>
    </source>
</reference>
<sequence length="455" mass="52851">MKTLFIALPTQAETKNLMLSDMYPLLARTPDLSVVLFVPQKKVTNYKARFRALNFMVEPIEDLEYDLHPMRQFVRTVSYNSIPTGTIKIRQNKLVYENPSLANKVILPLKRAIWLLGHFRVWRELVRAVDPLFHEDAIWDKYFEKYNPSLVFGTNMIHGTSVALIKAARRRGIPSIGMTKSWDNFTSKTMLRVKPDQLIVNNPYIKGEAMRIGDMPENRVTVVGLPQYDNYLKAEWRLTRDEFFKMFNIDPSKKLITYFMGGVLAIDDPRDHIKMLNHAIERGELPPSIIFVRSHPKYEVDLADLKSWKNVVFHIPGKSIAEIKGDREFDEEDVKLLISTIYWSDVTMNTGSTLTIEAAIYDKPTVLIAFDGYKNKPYYISVRHSMDITHYKYVQETGACWRVNNEKELVEATKKYVENPSIHKAGRKKLFDEQVWKIDGKSGERIGNFLLRHLQ</sequence>